<dbReference type="PANTHER" id="PTHR32254">
    <property type="entry name" value="EXPRESSED PROTEIN"/>
    <property type="match status" value="1"/>
</dbReference>
<name>A0A2G5DR69_AQUCA</name>
<dbReference type="InterPro" id="IPR010471">
    <property type="entry name" value="DUF1068"/>
</dbReference>
<dbReference type="PANTHER" id="PTHR32254:SF3">
    <property type="entry name" value="EXPRESSED PROTEIN-RELATED"/>
    <property type="match status" value="1"/>
</dbReference>
<reference evidence="2 3" key="1">
    <citation type="submission" date="2017-09" db="EMBL/GenBank/DDBJ databases">
        <title>WGS assembly of Aquilegia coerulea Goldsmith.</title>
        <authorList>
            <person name="Hodges S."/>
            <person name="Kramer E."/>
            <person name="Nordborg M."/>
            <person name="Tomkins J."/>
            <person name="Borevitz J."/>
            <person name="Derieg N."/>
            <person name="Yan J."/>
            <person name="Mihaltcheva S."/>
            <person name="Hayes R.D."/>
            <person name="Rokhsar D."/>
        </authorList>
    </citation>
    <scope>NUCLEOTIDE SEQUENCE [LARGE SCALE GENOMIC DNA]</scope>
    <source>
        <strain evidence="3">cv. Goldsmith</strain>
    </source>
</reference>
<dbReference type="Pfam" id="PF06364">
    <property type="entry name" value="DUF1068"/>
    <property type="match status" value="1"/>
</dbReference>
<sequence>MWSGNRRSGTCLRCCLVVFVVGFALYITEPALFSRFKKGFMLNNNNNIAHSCPPCTCDCPPSLSLMKIAPGLVNLTITECGKDDPELNKEMEKQFVDRLTDELKLHKAVAEEHAHHMNMTYLAARKLASQYQKEAEKCNTATETCEEAREQIEALLTKERKKTSAWERRARKLGWESS</sequence>
<evidence type="ECO:0000313" key="2">
    <source>
        <dbReference type="EMBL" id="PIA45737.1"/>
    </source>
</evidence>
<dbReference type="InParanoid" id="A0A2G5DR69"/>
<protein>
    <recommendedName>
        <fullName evidence="4">DUF1068 domain-containing protein</fullName>
    </recommendedName>
</protein>
<accession>A0A2G5DR69</accession>
<gene>
    <name evidence="2" type="ORF">AQUCO_01600171v1</name>
</gene>
<proteinExistence type="predicted"/>
<keyword evidence="1" id="KW-0175">Coiled coil</keyword>
<evidence type="ECO:0000256" key="1">
    <source>
        <dbReference type="SAM" id="Coils"/>
    </source>
</evidence>
<dbReference type="STRING" id="218851.A0A2G5DR69"/>
<dbReference type="Proteomes" id="UP000230069">
    <property type="component" value="Unassembled WGS sequence"/>
</dbReference>
<keyword evidence="3" id="KW-1185">Reference proteome</keyword>
<evidence type="ECO:0008006" key="4">
    <source>
        <dbReference type="Google" id="ProtNLM"/>
    </source>
</evidence>
<dbReference type="AlphaFoldDB" id="A0A2G5DR69"/>
<feature type="coiled-coil region" evidence="1">
    <location>
        <begin position="131"/>
        <end position="158"/>
    </location>
</feature>
<dbReference type="EMBL" id="KZ305033">
    <property type="protein sequence ID" value="PIA45737.1"/>
    <property type="molecule type" value="Genomic_DNA"/>
</dbReference>
<evidence type="ECO:0000313" key="3">
    <source>
        <dbReference type="Proteomes" id="UP000230069"/>
    </source>
</evidence>
<dbReference type="OrthoDB" id="1898954at2759"/>
<organism evidence="2 3">
    <name type="scientific">Aquilegia coerulea</name>
    <name type="common">Rocky mountain columbine</name>
    <dbReference type="NCBI Taxonomy" id="218851"/>
    <lineage>
        <taxon>Eukaryota</taxon>
        <taxon>Viridiplantae</taxon>
        <taxon>Streptophyta</taxon>
        <taxon>Embryophyta</taxon>
        <taxon>Tracheophyta</taxon>
        <taxon>Spermatophyta</taxon>
        <taxon>Magnoliopsida</taxon>
        <taxon>Ranunculales</taxon>
        <taxon>Ranunculaceae</taxon>
        <taxon>Thalictroideae</taxon>
        <taxon>Aquilegia</taxon>
    </lineage>
</organism>